<evidence type="ECO:0000313" key="1">
    <source>
        <dbReference type="EMBL" id="CAB4158058.1"/>
    </source>
</evidence>
<reference evidence="1" key="1">
    <citation type="submission" date="2020-04" db="EMBL/GenBank/DDBJ databases">
        <authorList>
            <person name="Chiriac C."/>
            <person name="Salcher M."/>
            <person name="Ghai R."/>
            <person name="Kavagutti S V."/>
        </authorList>
    </citation>
    <scope>NUCLEOTIDE SEQUENCE</scope>
</reference>
<gene>
    <name evidence="1" type="ORF">UFOVP694_126</name>
</gene>
<dbReference type="EMBL" id="LR796651">
    <property type="protein sequence ID" value="CAB4158058.1"/>
    <property type="molecule type" value="Genomic_DNA"/>
</dbReference>
<protein>
    <submittedName>
        <fullName evidence="1">Uncharacterized protein</fullName>
    </submittedName>
</protein>
<sequence>MIKTYLFSFSENDCAADKWDYGLLKEIFTKYDIEQVKVTSLPKEERAFVVIPGPQNLNHEEYINQEIQNISRLVLFINGDEEGRFDITKIKHPNAQIWVQYPYAKHQKYNKLPIGTPQHLKSMVPEYPEKKYDVYFSGQITHQRRQQIAKVMPTLPNALFTGTAGFAQGGQPSDYYKALASAKIAPAPAGTATVDTFRFFEAIEMLCLPIGDMINSKGAYLEFYKDVFGYEPPTAYVSDWSELNELVPRLLDSYPHNMHKMVAWWIKYKRDLGIKLMEQVNE</sequence>
<proteinExistence type="predicted"/>
<name>A0A6J5NM58_9CAUD</name>
<accession>A0A6J5NM58</accession>
<organism evidence="1">
    <name type="scientific">uncultured Caudovirales phage</name>
    <dbReference type="NCBI Taxonomy" id="2100421"/>
    <lineage>
        <taxon>Viruses</taxon>
        <taxon>Duplodnaviria</taxon>
        <taxon>Heunggongvirae</taxon>
        <taxon>Uroviricota</taxon>
        <taxon>Caudoviricetes</taxon>
        <taxon>Peduoviridae</taxon>
        <taxon>Maltschvirus</taxon>
        <taxon>Maltschvirus maltsch</taxon>
    </lineage>
</organism>